<dbReference type="PANTHER" id="PTHR43156:SF2">
    <property type="entry name" value="STAGE II SPORULATION PROTEIN E"/>
    <property type="match status" value="1"/>
</dbReference>
<keyword evidence="2" id="KW-0472">Membrane</keyword>
<dbReference type="SUPFAM" id="SSF49785">
    <property type="entry name" value="Galactose-binding domain-like"/>
    <property type="match status" value="1"/>
</dbReference>
<dbReference type="Gene3D" id="3.60.40.10">
    <property type="entry name" value="PPM-type phosphatase domain"/>
    <property type="match status" value="1"/>
</dbReference>
<evidence type="ECO:0000256" key="2">
    <source>
        <dbReference type="SAM" id="Phobius"/>
    </source>
</evidence>
<feature type="transmembrane region" description="Helical" evidence="2">
    <location>
        <begin position="319"/>
        <end position="335"/>
    </location>
</feature>
<keyword evidence="2" id="KW-0812">Transmembrane</keyword>
<proteinExistence type="predicted"/>
<evidence type="ECO:0000259" key="4">
    <source>
        <dbReference type="SMART" id="SM00331"/>
    </source>
</evidence>
<dbReference type="InterPro" id="IPR008979">
    <property type="entry name" value="Galactose-bd-like_sf"/>
</dbReference>
<feature type="transmembrane region" description="Helical" evidence="2">
    <location>
        <begin position="384"/>
        <end position="404"/>
    </location>
</feature>
<dbReference type="Proteomes" id="UP000540989">
    <property type="component" value="Unassembled WGS sequence"/>
</dbReference>
<sequence>MRNVLLILLALTVVAVPARAQSESQSESQSELNTQILVPEDDGWRVHLGDDPAYAAPNFDDSTWQQITFGNDPPEYLLRGHSRWFRKRIALPAQAGPIDLLLIGTQGSFEIYIDGERIGGPILSSLRWRKGQELIFPLRTASGSGRNSVEVAVRSHNYDSEFSDILDFKATIGSPAAIEVAARAHEGIRVGKMVVLIGILVAMSVAALLVLALFYQQPAHREYLWLGLTLLFFALTTGIPAVDIYGGAPFSWNVFLGDPCTYFFIASQLEFIYSFIGRRPGRLVRLYQAVLVLLPLPFNTLLFLGMFPSGTLEWVENTLTLPAMVLVLVILVRAYRNGNREAGLLVIPTIFANASGFFFGVEIIAQTHDPSFAFPSLNLGLVRFSFVAVFTVPYLLSIGLLIFLRYNQVSRDQAQTQAELESARTVQQILIPDELPNIPGFRIESVYHPAQQVGGDFFQILPIESGGVLAVLGDVSGKGLPAAMNVALLVGTLCTLAETTTDPAEILTGLNRRLLGRSKGFTTAIAVHIGSNGEADIAIAGHLNPYLNGRELVLEAALPLGLTAEAVYEKTALTLAPDDTLTLLTDGVLEARDATTQELFGFDRTLAISALPAAEIAATAQRFGQDDDIAVLTLTRVVGV</sequence>
<feature type="chain" id="PRO_5030708689" description="PPM-type phosphatase domain-containing protein" evidence="3">
    <location>
        <begin position="21"/>
        <end position="640"/>
    </location>
</feature>
<keyword evidence="3" id="KW-0732">Signal</keyword>
<keyword evidence="6" id="KW-1185">Reference proteome</keyword>
<dbReference type="Pfam" id="PF07228">
    <property type="entry name" value="SpoIIE"/>
    <property type="match status" value="1"/>
</dbReference>
<feature type="transmembrane region" description="Helical" evidence="2">
    <location>
        <begin position="342"/>
        <end position="364"/>
    </location>
</feature>
<keyword evidence="2" id="KW-1133">Transmembrane helix</keyword>
<dbReference type="GO" id="GO:0016791">
    <property type="term" value="F:phosphatase activity"/>
    <property type="evidence" value="ECO:0007669"/>
    <property type="project" value="TreeGrafter"/>
</dbReference>
<evidence type="ECO:0000256" key="3">
    <source>
        <dbReference type="SAM" id="SignalP"/>
    </source>
</evidence>
<dbReference type="SMART" id="SM00331">
    <property type="entry name" value="PP2C_SIG"/>
    <property type="match status" value="1"/>
</dbReference>
<dbReference type="InterPro" id="IPR001932">
    <property type="entry name" value="PPM-type_phosphatase-like_dom"/>
</dbReference>
<feature type="transmembrane region" description="Helical" evidence="2">
    <location>
        <begin position="254"/>
        <end position="274"/>
    </location>
</feature>
<evidence type="ECO:0000313" key="6">
    <source>
        <dbReference type="Proteomes" id="UP000540989"/>
    </source>
</evidence>
<feature type="domain" description="PPM-type phosphatase" evidence="4">
    <location>
        <begin position="438"/>
        <end position="636"/>
    </location>
</feature>
<accession>A0A7W8E471</accession>
<feature type="transmembrane region" description="Helical" evidence="2">
    <location>
        <begin position="286"/>
        <end position="307"/>
    </location>
</feature>
<dbReference type="EMBL" id="JACHIP010000004">
    <property type="protein sequence ID" value="MBB5058322.1"/>
    <property type="molecule type" value="Genomic_DNA"/>
</dbReference>
<evidence type="ECO:0000313" key="5">
    <source>
        <dbReference type="EMBL" id="MBB5058322.1"/>
    </source>
</evidence>
<evidence type="ECO:0000256" key="1">
    <source>
        <dbReference type="ARBA" id="ARBA00022801"/>
    </source>
</evidence>
<reference evidence="5 6" key="1">
    <citation type="submission" date="2020-08" db="EMBL/GenBank/DDBJ databases">
        <title>Genomic Encyclopedia of Type Strains, Phase IV (KMG-V): Genome sequencing to study the core and pangenomes of soil and plant-associated prokaryotes.</title>
        <authorList>
            <person name="Whitman W."/>
        </authorList>
    </citation>
    <scope>NUCLEOTIDE SEQUENCE [LARGE SCALE GENOMIC DNA]</scope>
    <source>
        <strain evidence="5 6">M8UP14</strain>
    </source>
</reference>
<dbReference type="AlphaFoldDB" id="A0A7W8E471"/>
<keyword evidence="1" id="KW-0378">Hydrolase</keyword>
<feature type="transmembrane region" description="Helical" evidence="2">
    <location>
        <begin position="193"/>
        <end position="216"/>
    </location>
</feature>
<dbReference type="InterPro" id="IPR036457">
    <property type="entry name" value="PPM-type-like_dom_sf"/>
</dbReference>
<dbReference type="RefSeq" id="WP_184217896.1">
    <property type="nucleotide sequence ID" value="NZ_JACHIP010000004.1"/>
</dbReference>
<comment type="caution">
    <text evidence="5">The sequence shown here is derived from an EMBL/GenBank/DDBJ whole genome shotgun (WGS) entry which is preliminary data.</text>
</comment>
<gene>
    <name evidence="5" type="ORF">HDF16_003036</name>
</gene>
<feature type="signal peptide" evidence="3">
    <location>
        <begin position="1"/>
        <end position="20"/>
    </location>
</feature>
<dbReference type="Gene3D" id="2.60.120.260">
    <property type="entry name" value="Galactose-binding domain-like"/>
    <property type="match status" value="1"/>
</dbReference>
<dbReference type="InterPro" id="IPR052016">
    <property type="entry name" value="Bact_Sigma-Reg"/>
</dbReference>
<name>A0A7W8E471_9BACT</name>
<organism evidence="5 6">
    <name type="scientific">Granulicella aggregans</name>
    <dbReference type="NCBI Taxonomy" id="474949"/>
    <lineage>
        <taxon>Bacteria</taxon>
        <taxon>Pseudomonadati</taxon>
        <taxon>Acidobacteriota</taxon>
        <taxon>Terriglobia</taxon>
        <taxon>Terriglobales</taxon>
        <taxon>Acidobacteriaceae</taxon>
        <taxon>Granulicella</taxon>
    </lineage>
</organism>
<dbReference type="SUPFAM" id="SSF81606">
    <property type="entry name" value="PP2C-like"/>
    <property type="match status" value="1"/>
</dbReference>
<protein>
    <recommendedName>
        <fullName evidence="4">PPM-type phosphatase domain-containing protein</fullName>
    </recommendedName>
</protein>
<dbReference type="PANTHER" id="PTHR43156">
    <property type="entry name" value="STAGE II SPORULATION PROTEIN E-RELATED"/>
    <property type="match status" value="1"/>
</dbReference>
<feature type="transmembrane region" description="Helical" evidence="2">
    <location>
        <begin position="223"/>
        <end position="242"/>
    </location>
</feature>